<dbReference type="Gene3D" id="3.40.50.300">
    <property type="entry name" value="P-loop containing nucleotide triphosphate hydrolases"/>
    <property type="match status" value="1"/>
</dbReference>
<proteinExistence type="predicted"/>
<dbReference type="Gene3D" id="3.30.420.280">
    <property type="match status" value="1"/>
</dbReference>
<dbReference type="InterPro" id="IPR027417">
    <property type="entry name" value="P-loop_NTPase"/>
</dbReference>
<evidence type="ECO:0000313" key="1">
    <source>
        <dbReference type="EMBL" id="KKM63114.1"/>
    </source>
</evidence>
<reference evidence="1" key="1">
    <citation type="journal article" date="2015" name="Nature">
        <title>Complex archaea that bridge the gap between prokaryotes and eukaryotes.</title>
        <authorList>
            <person name="Spang A."/>
            <person name="Saw J.H."/>
            <person name="Jorgensen S.L."/>
            <person name="Zaremba-Niedzwiedzka K."/>
            <person name="Martijn J."/>
            <person name="Lind A.E."/>
            <person name="van Eijk R."/>
            <person name="Schleper C."/>
            <person name="Guy L."/>
            <person name="Ettema T.J."/>
        </authorList>
    </citation>
    <scope>NUCLEOTIDE SEQUENCE</scope>
</reference>
<gene>
    <name evidence="1" type="ORF">LCGC14_1514750</name>
</gene>
<protein>
    <recommendedName>
        <fullName evidence="2">Terminase large subunit</fullName>
    </recommendedName>
</protein>
<name>A0A0F9J0G6_9ZZZZ</name>
<evidence type="ECO:0008006" key="2">
    <source>
        <dbReference type="Google" id="ProtNLM"/>
    </source>
</evidence>
<comment type="caution">
    <text evidence="1">The sequence shown here is derived from an EMBL/GenBank/DDBJ whole genome shotgun (WGS) entry which is preliminary data.</text>
</comment>
<dbReference type="AlphaFoldDB" id="A0A0F9J0G6"/>
<organism evidence="1">
    <name type="scientific">marine sediment metagenome</name>
    <dbReference type="NCBI Taxonomy" id="412755"/>
    <lineage>
        <taxon>unclassified sequences</taxon>
        <taxon>metagenomes</taxon>
        <taxon>ecological metagenomes</taxon>
    </lineage>
</organism>
<sequence length="470" mass="54532">MSVGIGQRTESRASEKLIVTVPHLFEPRKRQLPFLRAMDGGMDRAVLVWHRRYGKDTVCFNFMVKKAYERIGNYYYFFPTYKQGRMVIWDGRGKDGHTFLDHIPKEIIKGNPNKSEMKVELINGSIIQIIGLDKFDSKMGTNPMGCVFSEYSLQNPAAWDHIRPILRENKGWAVFNFTPRGQNHGYKMYEMARKNPKWFCELLTVDDTALLTPEDIEEERLAGMSENLILQEFWCDFTAANDGAYYGKQMKEAGEDGRIREIRFDPDLTVDTWWDLGVNDANSIWFTQTLRSPREIRVIDFYQNTDEGLGHYLSILQQKAMKYHYVYGSHYAPHDIKVREYTTGTSRLDTAKKMGIDFKIAPNESVAEGIEAVRQIIPVCWFDEEKCEEGIDALKSYHKSWDDVHKVFRNAPAHDWSTHPADAFRYMALSHKVNEIIRDRRNRVEAGLATTKYAESDPFARRRASARRAS</sequence>
<dbReference type="EMBL" id="LAZR01011159">
    <property type="protein sequence ID" value="KKM63114.1"/>
    <property type="molecule type" value="Genomic_DNA"/>
</dbReference>
<accession>A0A0F9J0G6</accession>